<dbReference type="Proteomes" id="UP000184280">
    <property type="component" value="Unassembled WGS sequence"/>
</dbReference>
<feature type="transmembrane region" description="Helical" evidence="2">
    <location>
        <begin position="72"/>
        <end position="93"/>
    </location>
</feature>
<dbReference type="RefSeq" id="WP_073044594.1">
    <property type="nucleotide sequence ID" value="NZ_FOLF01000001.1"/>
</dbReference>
<evidence type="ECO:0000313" key="4">
    <source>
        <dbReference type="Proteomes" id="UP000184280"/>
    </source>
</evidence>
<feature type="transmembrane region" description="Helical" evidence="2">
    <location>
        <begin position="48"/>
        <end position="66"/>
    </location>
</feature>
<keyword evidence="2" id="KW-0472">Membrane</keyword>
<dbReference type="AlphaFoldDB" id="A0A1M7I622"/>
<keyword evidence="1" id="KW-0175">Coiled coil</keyword>
<gene>
    <name evidence="3" type="ORF">SAMN04488494_1781</name>
</gene>
<dbReference type="EMBL" id="FRCJ01000003">
    <property type="protein sequence ID" value="SHM35877.1"/>
    <property type="molecule type" value="Genomic_DNA"/>
</dbReference>
<name>A0A1M7I622_XYLRU</name>
<accession>A0A1M7I622</accession>
<proteinExistence type="predicted"/>
<reference evidence="3 4" key="1">
    <citation type="submission" date="2016-11" db="EMBL/GenBank/DDBJ databases">
        <authorList>
            <person name="Jaros S."/>
            <person name="Januszkiewicz K."/>
            <person name="Wedrychowicz H."/>
        </authorList>
    </citation>
    <scope>NUCLEOTIDE SEQUENCE [LARGE SCALE GENOMIC DNA]</scope>
    <source>
        <strain evidence="3 4">BPI-34</strain>
    </source>
</reference>
<keyword evidence="2" id="KW-1133">Transmembrane helix</keyword>
<feature type="transmembrane region" description="Helical" evidence="2">
    <location>
        <begin position="123"/>
        <end position="140"/>
    </location>
</feature>
<evidence type="ECO:0000256" key="2">
    <source>
        <dbReference type="SAM" id="Phobius"/>
    </source>
</evidence>
<evidence type="ECO:0000256" key="1">
    <source>
        <dbReference type="SAM" id="Coils"/>
    </source>
</evidence>
<sequence length="196" mass="22893">MNNENFDLENMREQMNTLKNKLDKQTILSDRFIRQSMNKTASNISRRYYFIMAVCLLMIPYSYWAFVMLNSFSIPFWIFTCITMLVSFGGTFYNSRKLSDSNLMTNNLVDVQRRMASAKKFDANWLLIGIPLAVVFLGWFMYESYLLHPNAFFNGLFWAGCIGGVIGAIWGFSLHIKTQRQYQEIIDQIEDITAEN</sequence>
<evidence type="ECO:0000313" key="3">
    <source>
        <dbReference type="EMBL" id="SHM35877.1"/>
    </source>
</evidence>
<dbReference type="OrthoDB" id="1027967at2"/>
<protein>
    <submittedName>
        <fullName evidence="3">Uncharacterized protein</fullName>
    </submittedName>
</protein>
<feature type="coiled-coil region" evidence="1">
    <location>
        <begin position="1"/>
        <end position="28"/>
    </location>
</feature>
<organism evidence="3 4">
    <name type="scientific">Xylanibacter ruminicola</name>
    <name type="common">Prevotella ruminicola</name>
    <dbReference type="NCBI Taxonomy" id="839"/>
    <lineage>
        <taxon>Bacteria</taxon>
        <taxon>Pseudomonadati</taxon>
        <taxon>Bacteroidota</taxon>
        <taxon>Bacteroidia</taxon>
        <taxon>Bacteroidales</taxon>
        <taxon>Prevotellaceae</taxon>
        <taxon>Xylanibacter</taxon>
    </lineage>
</organism>
<keyword evidence="2" id="KW-0812">Transmembrane</keyword>
<feature type="transmembrane region" description="Helical" evidence="2">
    <location>
        <begin position="152"/>
        <end position="172"/>
    </location>
</feature>